<comment type="caution">
    <text evidence="6">The sequence shown here is derived from an EMBL/GenBank/DDBJ whole genome shotgun (WGS) entry which is preliminary data.</text>
</comment>
<dbReference type="InterPro" id="IPR040764">
    <property type="entry name" value="CvfB_WH"/>
</dbReference>
<proteinExistence type="inferred from homology"/>
<keyword evidence="7" id="KW-1185">Reference proteome</keyword>
<name>A0ABS0LNE6_9LACT</name>
<dbReference type="Gene3D" id="2.40.50.330">
    <property type="match status" value="1"/>
</dbReference>
<dbReference type="InterPro" id="IPR048588">
    <property type="entry name" value="CvfB_S1_2nd"/>
</dbReference>
<feature type="domain" description="Conserved virulence factor B-like winged helix" evidence="3">
    <location>
        <begin position="227"/>
        <end position="285"/>
    </location>
</feature>
<dbReference type="Pfam" id="PF17783">
    <property type="entry name" value="WHD_CvfB"/>
    <property type="match status" value="1"/>
</dbReference>
<evidence type="ECO:0000313" key="7">
    <source>
        <dbReference type="Proteomes" id="UP000721415"/>
    </source>
</evidence>
<evidence type="ECO:0000313" key="6">
    <source>
        <dbReference type="EMBL" id="MBG9985487.1"/>
    </source>
</evidence>
<dbReference type="Gene3D" id="2.40.50.140">
    <property type="entry name" value="Nucleic acid-binding proteins"/>
    <property type="match status" value="2"/>
</dbReference>
<dbReference type="Proteomes" id="UP000721415">
    <property type="component" value="Unassembled WGS sequence"/>
</dbReference>
<dbReference type="Gene3D" id="1.10.10.10">
    <property type="entry name" value="Winged helix-like DNA-binding domain superfamily/Winged helix DNA-binding domain"/>
    <property type="match status" value="1"/>
</dbReference>
<dbReference type="PANTHER" id="PTHR37296">
    <property type="entry name" value="CONSERVED VIRULENCE FACTOR B"/>
    <property type="match status" value="1"/>
</dbReference>
<evidence type="ECO:0000256" key="1">
    <source>
        <dbReference type="PIRNR" id="PIRNR012524"/>
    </source>
</evidence>
<dbReference type="Pfam" id="PF21543">
    <property type="entry name" value="CvfB_2nd"/>
    <property type="match status" value="1"/>
</dbReference>
<evidence type="ECO:0000259" key="3">
    <source>
        <dbReference type="Pfam" id="PF17783"/>
    </source>
</evidence>
<dbReference type="InterPro" id="IPR012340">
    <property type="entry name" value="NA-bd_OB-fold"/>
</dbReference>
<dbReference type="SUPFAM" id="SSF50249">
    <property type="entry name" value="Nucleic acid-binding proteins"/>
    <property type="match status" value="1"/>
</dbReference>
<evidence type="ECO:0000259" key="5">
    <source>
        <dbReference type="Pfam" id="PF21543"/>
    </source>
</evidence>
<organism evidence="6 7">
    <name type="scientific">Facklamia lactis</name>
    <dbReference type="NCBI Taxonomy" id="2749967"/>
    <lineage>
        <taxon>Bacteria</taxon>
        <taxon>Bacillati</taxon>
        <taxon>Bacillota</taxon>
        <taxon>Bacilli</taxon>
        <taxon>Lactobacillales</taxon>
        <taxon>Aerococcaceae</taxon>
        <taxon>Facklamia</taxon>
    </lineage>
</organism>
<dbReference type="InterPro" id="IPR014464">
    <property type="entry name" value="CvfB_fam"/>
</dbReference>
<protein>
    <recommendedName>
        <fullName evidence="8">RNA-binding protein</fullName>
    </recommendedName>
</protein>
<evidence type="ECO:0008006" key="8">
    <source>
        <dbReference type="Google" id="ProtNLM"/>
    </source>
</evidence>
<dbReference type="InterPro" id="IPR039566">
    <property type="entry name" value="CvfB_S1_st"/>
</dbReference>
<reference evidence="6 7" key="1">
    <citation type="submission" date="2020-07" db="EMBL/GenBank/DDBJ databases">
        <title>Facklamia lactis sp. nov., isolated from raw milk.</title>
        <authorList>
            <person name="Doll E.V."/>
            <person name="Huptas C."/>
            <person name="Staib L."/>
            <person name="Wenning M."/>
            <person name="Scherer S."/>
        </authorList>
    </citation>
    <scope>NUCLEOTIDE SEQUENCE [LARGE SCALE GENOMIC DNA]</scope>
    <source>
        <strain evidence="6 7">DSM 111018</strain>
    </source>
</reference>
<evidence type="ECO:0000259" key="4">
    <source>
        <dbReference type="Pfam" id="PF21191"/>
    </source>
</evidence>
<dbReference type="PANTHER" id="PTHR37296:SF1">
    <property type="entry name" value="CONSERVED VIRULENCE FACTOR B"/>
    <property type="match status" value="1"/>
</dbReference>
<feature type="domain" description="Conserved virulence factor B third S1" evidence="5">
    <location>
        <begin position="143"/>
        <end position="215"/>
    </location>
</feature>
<dbReference type="InterPro" id="IPR048587">
    <property type="entry name" value="CvfB_S1_3rd"/>
</dbReference>
<dbReference type="PIRSF" id="PIRSF012524">
    <property type="entry name" value="YitL_S1"/>
    <property type="match status" value="1"/>
</dbReference>
<sequence length="295" mass="33925">MVQYGEIITAKITDENATHYFVQKNGQTFALAKDQTDGEHYQLEEEIEGLIYEDMDHRPVIQINLPDIRPGFFGWGTITQVRKDLGVFVDIGLYNKDIVVSLDDLPDDRSHWPQKADCLYLTIMVDQKNRFWGQIANYEEIAKLFKPAPQRLMNQDVEARIFQLKLAGAQLITKEGYRAFVHESEWILPPRLGQKVQARVTKVHPDGSLNLSLKPRAHEAIEDDATMLLRLLDKSPNHFLPLHDKSDPEVIKSYLGISKGQFKRAVGSLLKDKKIRQEKEKGLYLIDKDDLSETR</sequence>
<dbReference type="Pfam" id="PF21191">
    <property type="entry name" value="CvfB_1st"/>
    <property type="match status" value="1"/>
</dbReference>
<dbReference type="EMBL" id="JACBXQ010000001">
    <property type="protein sequence ID" value="MBG9985487.1"/>
    <property type="molecule type" value="Genomic_DNA"/>
</dbReference>
<evidence type="ECO:0000259" key="2">
    <source>
        <dbReference type="Pfam" id="PF13509"/>
    </source>
</evidence>
<accession>A0ABS0LNE6</accession>
<feature type="domain" description="Conserved virulence factor B second S1" evidence="4">
    <location>
        <begin position="73"/>
        <end position="134"/>
    </location>
</feature>
<comment type="similarity">
    <text evidence="1">Belongs to the CvfB family.</text>
</comment>
<gene>
    <name evidence="6" type="ORF">HZY91_01100</name>
</gene>
<feature type="domain" description="Conserved virulence factor B first S1" evidence="2">
    <location>
        <begin position="5"/>
        <end position="60"/>
    </location>
</feature>
<dbReference type="InterPro" id="IPR036388">
    <property type="entry name" value="WH-like_DNA-bd_sf"/>
</dbReference>
<dbReference type="Pfam" id="PF13509">
    <property type="entry name" value="S1_2"/>
    <property type="match status" value="1"/>
</dbReference>